<evidence type="ECO:0000313" key="1">
    <source>
        <dbReference type="EMBL" id="GHO91504.1"/>
    </source>
</evidence>
<sequence length="162" mass="19060">MSRWEVLNLARVWLDPALQKDGGKWYHPPGLIGPSVLPGFYDRRRSWHSSAASYVMDLALERVVFDFLYCRPPVWIEEPYQIREILSYCDARRHRGTLYRASRFTLVRKNAVGIETYVRPVRCLTSTEQAIIANRSHHDPRCRKLREARRANAYTQLTWIPS</sequence>
<dbReference type="EMBL" id="BNJK01000001">
    <property type="protein sequence ID" value="GHO91504.1"/>
    <property type="molecule type" value="Genomic_DNA"/>
</dbReference>
<protein>
    <submittedName>
        <fullName evidence="1">Uncharacterized protein</fullName>
    </submittedName>
</protein>
<evidence type="ECO:0000313" key="2">
    <source>
        <dbReference type="Proteomes" id="UP000597444"/>
    </source>
</evidence>
<dbReference type="AlphaFoldDB" id="A0A8J3IHP4"/>
<organism evidence="1 2">
    <name type="scientific">Reticulibacter mediterranei</name>
    <dbReference type="NCBI Taxonomy" id="2778369"/>
    <lineage>
        <taxon>Bacteria</taxon>
        <taxon>Bacillati</taxon>
        <taxon>Chloroflexota</taxon>
        <taxon>Ktedonobacteria</taxon>
        <taxon>Ktedonobacterales</taxon>
        <taxon>Reticulibacteraceae</taxon>
        <taxon>Reticulibacter</taxon>
    </lineage>
</organism>
<gene>
    <name evidence="1" type="ORF">KSF_015520</name>
</gene>
<dbReference type="Proteomes" id="UP000597444">
    <property type="component" value="Unassembled WGS sequence"/>
</dbReference>
<accession>A0A8J3IHP4</accession>
<reference evidence="1" key="1">
    <citation type="submission" date="2020-10" db="EMBL/GenBank/DDBJ databases">
        <title>Taxonomic study of unclassified bacteria belonging to the class Ktedonobacteria.</title>
        <authorList>
            <person name="Yabe S."/>
            <person name="Wang C.M."/>
            <person name="Zheng Y."/>
            <person name="Sakai Y."/>
            <person name="Cavaletti L."/>
            <person name="Monciardini P."/>
            <person name="Donadio S."/>
        </authorList>
    </citation>
    <scope>NUCLEOTIDE SEQUENCE</scope>
    <source>
        <strain evidence="1">ID150040</strain>
    </source>
</reference>
<keyword evidence="2" id="KW-1185">Reference proteome</keyword>
<dbReference type="RefSeq" id="WP_220202398.1">
    <property type="nucleotide sequence ID" value="NZ_BNJK01000001.1"/>
</dbReference>
<comment type="caution">
    <text evidence="1">The sequence shown here is derived from an EMBL/GenBank/DDBJ whole genome shotgun (WGS) entry which is preliminary data.</text>
</comment>
<proteinExistence type="predicted"/>
<name>A0A8J3IHP4_9CHLR</name>